<reference evidence="1 2" key="1">
    <citation type="journal article" date="2014" name="Genome Announc.">
        <title>Draft Genome Sequences of a Phylogenetically Diverse Suite of Pseudomonas syringae Strains from Multiple Source Populations.</title>
        <authorList>
            <person name="Baltrus D.A."/>
            <person name="Yourstone S."/>
            <person name="Lind A."/>
            <person name="Guilbaud C."/>
            <person name="Sands D.C."/>
            <person name="Jones C.D."/>
            <person name="Morris C.E."/>
            <person name="Dangl J.L."/>
        </authorList>
    </citation>
    <scope>NUCLEOTIDE SEQUENCE [LARGE SCALE GENOMIC DNA]</scope>
    <source>
        <strain evidence="1 2">UB303</strain>
    </source>
</reference>
<dbReference type="AntiFam" id="ANF00261">
    <property type="entry name" value="Protein of unknown function (DUF1534)"/>
</dbReference>
<gene>
    <name evidence="1" type="ORF">N026_04915</name>
</gene>
<organism evidence="1 2">
    <name type="scientific">Pseudomonas syringae UB303</name>
    <dbReference type="NCBI Taxonomy" id="1357287"/>
    <lineage>
        <taxon>Bacteria</taxon>
        <taxon>Pseudomonadati</taxon>
        <taxon>Pseudomonadota</taxon>
        <taxon>Gammaproteobacteria</taxon>
        <taxon>Pseudomonadales</taxon>
        <taxon>Pseudomonadaceae</taxon>
        <taxon>Pseudomonas</taxon>
        <taxon>Pseudomonas syringae</taxon>
    </lineage>
</organism>
<name>A0AAJ4E3J6_PSESX</name>
<proteinExistence type="predicted"/>
<evidence type="ECO:0000313" key="2">
    <source>
        <dbReference type="Proteomes" id="UP000464688"/>
    </source>
</evidence>
<dbReference type="AlphaFoldDB" id="A0AAJ4E3J6"/>
<sequence>MRSSFLTLQRGNAVRDALRRKEDAERPERHANAEHWHDGWLKRQVCGGLDGLFASKLASTSRKSISMRRRILLMQAVQQSVFLFP</sequence>
<dbReference type="EMBL" id="CP047267">
    <property type="protein sequence ID" value="QHF06853.1"/>
    <property type="molecule type" value="Genomic_DNA"/>
</dbReference>
<protein>
    <submittedName>
        <fullName evidence="1">DUF1534 domain-containing protein</fullName>
    </submittedName>
</protein>
<evidence type="ECO:0000313" key="1">
    <source>
        <dbReference type="EMBL" id="QHF06853.1"/>
    </source>
</evidence>
<dbReference type="Proteomes" id="UP000464688">
    <property type="component" value="Chromosome"/>
</dbReference>
<accession>A0AAJ4E3J6</accession>